<sequence length="102" mass="11411">MTSLKHNFTEDDFVYGESWGLVHRGVLEDKEVERMKALRDKVVGKKGVAQTTLKPIGSVRIDGEVYEARLKTGYLEVGKPIIAVGIDFGYVLVNEDIQEGEK</sequence>
<evidence type="ECO:0000313" key="2">
    <source>
        <dbReference type="EMBL" id="AEO05404.1"/>
    </source>
</evidence>
<dbReference type="InterPro" id="IPR002810">
    <property type="entry name" value="NfeD-like_C"/>
</dbReference>
<dbReference type="AlphaFoldDB" id="A0A0H3G9W0"/>
<dbReference type="HOGENOM" id="CLU_2316903_0_0_9"/>
<proteinExistence type="predicted"/>
<gene>
    <name evidence="2" type="ordered locus">LMRG_00084</name>
</gene>
<accession>A0A0H3G9W0</accession>
<dbReference type="Gene3D" id="2.40.50.140">
    <property type="entry name" value="Nucleic acid-binding proteins"/>
    <property type="match status" value="1"/>
</dbReference>
<name>A0A0H3G9W0_LISM4</name>
<protein>
    <recommendedName>
        <fullName evidence="1">NfeD-like C-terminal domain-containing protein</fullName>
    </recommendedName>
</protein>
<dbReference type="Pfam" id="PF01957">
    <property type="entry name" value="NfeD"/>
    <property type="match status" value="1"/>
</dbReference>
<dbReference type="Proteomes" id="UP000001288">
    <property type="component" value="Chromosome"/>
</dbReference>
<feature type="domain" description="NfeD-like C-terminal" evidence="1">
    <location>
        <begin position="40"/>
        <end position="87"/>
    </location>
</feature>
<dbReference type="KEGG" id="lmt:LMRG_00084"/>
<dbReference type="InterPro" id="IPR012340">
    <property type="entry name" value="NA-bd_OB-fold"/>
</dbReference>
<dbReference type="SUPFAM" id="SSF141322">
    <property type="entry name" value="NfeD domain-like"/>
    <property type="match status" value="1"/>
</dbReference>
<dbReference type="EMBL" id="CP002002">
    <property type="protein sequence ID" value="AEO05404.1"/>
    <property type="molecule type" value="Genomic_DNA"/>
</dbReference>
<evidence type="ECO:0000313" key="3">
    <source>
        <dbReference type="Proteomes" id="UP000001288"/>
    </source>
</evidence>
<evidence type="ECO:0000259" key="1">
    <source>
        <dbReference type="Pfam" id="PF01957"/>
    </source>
</evidence>
<organism evidence="2 3">
    <name type="scientific">Listeria monocytogenes serotype 1/2a (strain 10403S)</name>
    <dbReference type="NCBI Taxonomy" id="393133"/>
    <lineage>
        <taxon>Bacteria</taxon>
        <taxon>Bacillati</taxon>
        <taxon>Bacillota</taxon>
        <taxon>Bacilli</taxon>
        <taxon>Bacillales</taxon>
        <taxon>Listeriaceae</taxon>
        <taxon>Listeria</taxon>
    </lineage>
</organism>
<reference evidence="3" key="1">
    <citation type="submission" date="2010-04" db="EMBL/GenBank/DDBJ databases">
        <title>The genome sequence of Listeria monocytogenes strain 10403S.</title>
        <authorList>
            <consortium name="The Broad Institute Genome Sequencing Platform"/>
            <consortium name="The Broad Institute Genome Sequencing Center for Infectious Disease."/>
            <person name="Borowsky M."/>
            <person name="Borodovsky M."/>
            <person name="Young S.K."/>
            <person name="Zeng Q."/>
            <person name="Koehrsen M."/>
            <person name="Fitzgerald M."/>
            <person name="Wiedmann M."/>
            <person name="Swaminathan B."/>
            <person name="Lauer P."/>
            <person name="Portnoy D."/>
            <person name="Cossart P."/>
            <person name="Buchrieser C."/>
            <person name="Higgins D."/>
            <person name="Abouelleil A."/>
            <person name="Alvarado L."/>
            <person name="Arachchi H.M."/>
            <person name="Berlin A."/>
            <person name="Borenstein D."/>
            <person name="Brown A."/>
            <person name="Chapman S.B."/>
            <person name="Chen Z."/>
            <person name="Dunbar C.D."/>
            <person name="Engels R."/>
            <person name="Freedman E."/>
            <person name="Gearin G."/>
            <person name="Gellesch M."/>
            <person name="Goldberg J."/>
            <person name="Griggs A."/>
            <person name="Gujja S."/>
            <person name="Heilman E."/>
            <person name="Heiman D."/>
            <person name="Howarth C."/>
            <person name="Jen D."/>
            <person name="Larson L."/>
            <person name="Lui A."/>
            <person name="MacDonald J."/>
            <person name="Mehta T."/>
            <person name="Montmayeur A."/>
            <person name="Neiman D."/>
            <person name="Park D."/>
            <person name="Pearson M."/>
            <person name="Priest M."/>
            <person name="Richards J."/>
            <person name="Roberts A."/>
            <person name="Saif S."/>
            <person name="Shea T."/>
            <person name="Shenoy N."/>
            <person name="Sisk P."/>
            <person name="Stolte C."/>
            <person name="Sykes S."/>
            <person name="Walk T."/>
            <person name="White J."/>
            <person name="Yandava C."/>
            <person name="Haas B."/>
            <person name="Nusbaum C."/>
            <person name="Birren B."/>
        </authorList>
    </citation>
    <scope>NUCLEOTIDE SEQUENCE [LARGE SCALE GENOMIC DNA]</scope>
    <source>
        <strain evidence="3">10403S</strain>
    </source>
</reference>